<dbReference type="RefSeq" id="WP_131918903.1">
    <property type="nucleotide sequence ID" value="NZ_JAOQNU010000008.1"/>
</dbReference>
<protein>
    <submittedName>
        <fullName evidence="2">SPP1 gp7 family putative phage head morphogenesis protein</fullName>
    </submittedName>
</protein>
<name>A0A4R2RNK2_9FIRM</name>
<dbReference type="EMBL" id="SLXT01000008">
    <property type="protein sequence ID" value="TCP64763.1"/>
    <property type="molecule type" value="Genomic_DNA"/>
</dbReference>
<gene>
    <name evidence="2" type="ORF">EDD73_108116</name>
</gene>
<dbReference type="Proteomes" id="UP000294813">
    <property type="component" value="Unassembled WGS sequence"/>
</dbReference>
<dbReference type="Pfam" id="PF04233">
    <property type="entry name" value="Phage_Mu_F"/>
    <property type="match status" value="1"/>
</dbReference>
<organism evidence="2 3">
    <name type="scientific">Heliophilum fasciatum</name>
    <dbReference type="NCBI Taxonomy" id="35700"/>
    <lineage>
        <taxon>Bacteria</taxon>
        <taxon>Bacillati</taxon>
        <taxon>Bacillota</taxon>
        <taxon>Clostridia</taxon>
        <taxon>Eubacteriales</taxon>
        <taxon>Heliobacteriaceae</taxon>
        <taxon>Heliophilum</taxon>
    </lineage>
</organism>
<accession>A0A4R2RNK2</accession>
<comment type="caution">
    <text evidence="2">The sequence shown here is derived from an EMBL/GenBank/DDBJ whole genome shotgun (WGS) entry which is preliminary data.</text>
</comment>
<evidence type="ECO:0000313" key="2">
    <source>
        <dbReference type="EMBL" id="TCP64763.1"/>
    </source>
</evidence>
<feature type="domain" description="Phage head morphogenesis" evidence="1">
    <location>
        <begin position="195"/>
        <end position="301"/>
    </location>
</feature>
<dbReference type="AlphaFoldDB" id="A0A4R2RNK2"/>
<evidence type="ECO:0000259" key="1">
    <source>
        <dbReference type="Pfam" id="PF04233"/>
    </source>
</evidence>
<proteinExistence type="predicted"/>
<dbReference type="NCBIfam" id="TIGR01641">
    <property type="entry name" value="phageSPP1_gp7"/>
    <property type="match status" value="1"/>
</dbReference>
<dbReference type="OrthoDB" id="9765386at2"/>
<reference evidence="2 3" key="1">
    <citation type="submission" date="2019-03" db="EMBL/GenBank/DDBJ databases">
        <title>Genomic Encyclopedia of Type Strains, Phase IV (KMG-IV): sequencing the most valuable type-strain genomes for metagenomic binning, comparative biology and taxonomic classification.</title>
        <authorList>
            <person name="Goeker M."/>
        </authorList>
    </citation>
    <scope>NUCLEOTIDE SEQUENCE [LARGE SCALE GENOMIC DNA]</scope>
    <source>
        <strain evidence="2 3">DSM 11170</strain>
    </source>
</reference>
<sequence>MPSAEYWQKRSEQLAQRQFDKADQYVGELNKEYQRAIQEIRRNIEVFYQRYADNNEISLAEARKKLGGKELTEFKMTLEEFIAKAKNNQDGRWTRDLNNTYYRTRVSRLEALQTQIRQQVEMLTESRQKGAQALLGGIYEDTYYRTIYEIQKGIGLGVSFASIDQQGLKTVLKTEFAGANYSKRIWDDRDRLVRELQTKLTQSFIRGDSIDRTISDMTERMNVSRTNAARLVQTESSFFANQATMAGYKASKVVQKYEVLATLDKRTSEICRSMDGKVFNLNEAEVNVNYPPFHVRCRTTVVPYFDDEIDAGERIARDDEDNVYYVPGDMTYKAWYDKHTGGTGKGETSPAGNRLDLKPIERLQLAEVDKKLIEYEDRIRNEPIEHAYAITEKGEVYHSIGTEGNVQIDAIGITNLRNSRVTHNHPSPYGDPGGSFSRDDIIKFFACSLLELRAVDSKYRYTLKREKEIMLTPGEVGSLLIQANYDFRSKTTIWDLEDGYDDKHLTMEEFVLLVDGLFYKREPLT</sequence>
<dbReference type="InterPro" id="IPR006528">
    <property type="entry name" value="Phage_head_morphogenesis_dom"/>
</dbReference>
<evidence type="ECO:0000313" key="3">
    <source>
        <dbReference type="Proteomes" id="UP000294813"/>
    </source>
</evidence>
<keyword evidence="3" id="KW-1185">Reference proteome</keyword>